<dbReference type="PANTHER" id="PTHR33361:SF2">
    <property type="entry name" value="DUF885 DOMAIN-CONTAINING PROTEIN"/>
    <property type="match status" value="1"/>
</dbReference>
<dbReference type="PANTHER" id="PTHR33361">
    <property type="entry name" value="GLR0591 PROTEIN"/>
    <property type="match status" value="1"/>
</dbReference>
<dbReference type="Proteomes" id="UP001597402">
    <property type="component" value="Unassembled WGS sequence"/>
</dbReference>
<organism evidence="1 2">
    <name type="scientific">Blastococcus deserti</name>
    <dbReference type="NCBI Taxonomy" id="2259033"/>
    <lineage>
        <taxon>Bacteria</taxon>
        <taxon>Bacillati</taxon>
        <taxon>Actinomycetota</taxon>
        <taxon>Actinomycetes</taxon>
        <taxon>Geodermatophilales</taxon>
        <taxon>Geodermatophilaceae</taxon>
        <taxon>Blastococcus</taxon>
    </lineage>
</organism>
<evidence type="ECO:0000313" key="2">
    <source>
        <dbReference type="Proteomes" id="UP001597402"/>
    </source>
</evidence>
<dbReference type="RefSeq" id="WP_376870478.1">
    <property type="nucleotide sequence ID" value="NZ_JBHUHP010000001.1"/>
</dbReference>
<dbReference type="Pfam" id="PF05960">
    <property type="entry name" value="DUF885"/>
    <property type="match status" value="1"/>
</dbReference>
<dbReference type="EMBL" id="JBHUHP010000001">
    <property type="protein sequence ID" value="MFD2090058.1"/>
    <property type="molecule type" value="Genomic_DNA"/>
</dbReference>
<protein>
    <submittedName>
        <fullName evidence="1">DUF885 domain-containing protein</fullName>
    </submittedName>
</protein>
<proteinExistence type="predicted"/>
<gene>
    <name evidence="1" type="ORF">ACFSHS_00565</name>
</gene>
<reference evidence="2" key="1">
    <citation type="journal article" date="2019" name="Int. J. Syst. Evol. Microbiol.">
        <title>The Global Catalogue of Microorganisms (GCM) 10K type strain sequencing project: providing services to taxonomists for standard genome sequencing and annotation.</title>
        <authorList>
            <consortium name="The Broad Institute Genomics Platform"/>
            <consortium name="The Broad Institute Genome Sequencing Center for Infectious Disease"/>
            <person name="Wu L."/>
            <person name="Ma J."/>
        </authorList>
    </citation>
    <scope>NUCLEOTIDE SEQUENCE [LARGE SCALE GENOMIC DNA]</scope>
    <source>
        <strain evidence="2">JCM 3338</strain>
    </source>
</reference>
<name>A0ABW4X6I9_9ACTN</name>
<dbReference type="InterPro" id="IPR010281">
    <property type="entry name" value="DUF885"/>
</dbReference>
<accession>A0ABW4X6I9</accession>
<evidence type="ECO:0000313" key="1">
    <source>
        <dbReference type="EMBL" id="MFD2090058.1"/>
    </source>
</evidence>
<sequence>MNPAPPPTRPTTPRQVADAYVEAVCDLDPIVATSLGTRPGDDRLPDYSPAGLEAEAATAREMLAELDRVLAADPALADDPIEHNCARLLRERLGAELAVHESGEGYRALSNLFSPVHSVRQVFMMMPSATEEDWAVIARRMARVPEAYRGYRESLEEGGRRGLFVAPRQVRTVVGQLGEWLAGPYFATFAAAGPEALRADLDAAARAADEAVAGIRDYLRDEYAPRAEGTPDAVGRDRYAVAVRRWTGSDLGAGEGLEEAYAWGWAEHRRILAEQRVEAGRILPGGSPMEAMRWLTANGPAVEGVEAVRERLQAMMDEAIEALDGTHFDLAEPVRKVEAMIAPPGSAAAPYYTRPAQDFSRPGRTWLPTLGRTRFPLWDLVSIWYHEGVPGHHLQLAQWVYVSQQLSTYQTSLGSVSANVEGWALYAERLMDELGFLPDPGTRLGYLDAQQLRAVRVVIDIGMHLELPVPDDAEGVLADHRGKPWTPELARAFLGENSGAAPAFLDSELVRYLGIPGQAISYKLGERAWLDGRAAAQKARGADFDLKAWHMAALSQGSLGLDDLAAELARL</sequence>
<keyword evidence="2" id="KW-1185">Reference proteome</keyword>
<comment type="caution">
    <text evidence="1">The sequence shown here is derived from an EMBL/GenBank/DDBJ whole genome shotgun (WGS) entry which is preliminary data.</text>
</comment>